<evidence type="ECO:0000256" key="1">
    <source>
        <dbReference type="SAM" id="MobiDB-lite"/>
    </source>
</evidence>
<feature type="region of interest" description="Disordered" evidence="1">
    <location>
        <begin position="259"/>
        <end position="283"/>
    </location>
</feature>
<dbReference type="EMBL" id="PDCG01000003">
    <property type="protein sequence ID" value="RBP97850.1"/>
    <property type="molecule type" value="Genomic_DNA"/>
</dbReference>
<comment type="caution">
    <text evidence="3">The sequence shown here is derived from an EMBL/GenBank/DDBJ whole genome shotgun (WGS) entry which is preliminary data.</text>
</comment>
<feature type="transmembrane region" description="Helical" evidence="2">
    <location>
        <begin position="25"/>
        <end position="45"/>
    </location>
</feature>
<sequence length="283" mass="29663">MSDNATPSDRHSAQEDHARPRHRPLIIGTALLALALAAAGSAWHLHTSHETALATCQSHMAALARSARDPDTALSRYKDTAATPADQVKDATTVTDMRKAYTTAAATRQTPISCDASPTKDLQDTATKAAEAVIASRDAKSIDDARAALQGKRDEAGTLLTTSEGKVADGTTRETLTTAIQTTDNLLANSKTQLQTLRDGTGPLQAAIDQVNTSIQTKSDTDAAAAAAAQAQQWNAAPSYKGGYQGGLRAADIPAAARFHQHQALQQQDRAAAIGETDCNKGQ</sequence>
<gene>
    <name evidence="3" type="ORF">CRD60_04495</name>
</gene>
<evidence type="ECO:0000313" key="4">
    <source>
        <dbReference type="Proteomes" id="UP000252530"/>
    </source>
</evidence>
<dbReference type="OrthoDB" id="3240450at2"/>
<keyword evidence="2" id="KW-0812">Transmembrane</keyword>
<dbReference type="RefSeq" id="WP_113860099.1">
    <property type="nucleotide sequence ID" value="NZ_PDCG01000003.1"/>
</dbReference>
<evidence type="ECO:0000313" key="3">
    <source>
        <dbReference type="EMBL" id="RBP97850.1"/>
    </source>
</evidence>
<accession>A0A366K7X3</accession>
<keyword evidence="4" id="KW-1185">Reference proteome</keyword>
<reference evidence="3 4" key="1">
    <citation type="submission" date="2017-10" db="EMBL/GenBank/DDBJ databases">
        <title>Bifidobacterium xylocopum sp. nov. and Bifidobacterium aemilianum sp. nov., from the carpenter bee (Xylocopa violacea) digestive tract.</title>
        <authorList>
            <person name="Alberoni D."/>
            <person name="Baffoni L."/>
            <person name="Di Gioia D."/>
            <person name="Gaggia F."/>
            <person name="Biavati B."/>
        </authorList>
    </citation>
    <scope>NUCLEOTIDE SEQUENCE [LARGE SCALE GENOMIC DNA]</scope>
    <source>
        <strain evidence="3 4">XV10</strain>
    </source>
</reference>
<dbReference type="Proteomes" id="UP000252530">
    <property type="component" value="Unassembled WGS sequence"/>
</dbReference>
<evidence type="ECO:0008006" key="5">
    <source>
        <dbReference type="Google" id="ProtNLM"/>
    </source>
</evidence>
<dbReference type="AlphaFoldDB" id="A0A366K7X3"/>
<keyword evidence="2" id="KW-1133">Transmembrane helix</keyword>
<evidence type="ECO:0000256" key="2">
    <source>
        <dbReference type="SAM" id="Phobius"/>
    </source>
</evidence>
<proteinExistence type="predicted"/>
<feature type="compositionally biased region" description="Basic and acidic residues" evidence="1">
    <location>
        <begin position="8"/>
        <end position="18"/>
    </location>
</feature>
<name>A0A366K7X3_9BIFI</name>
<keyword evidence="2" id="KW-0472">Membrane</keyword>
<organism evidence="3 4">
    <name type="scientific">Bifidobacterium aemilianum</name>
    <dbReference type="NCBI Taxonomy" id="2493120"/>
    <lineage>
        <taxon>Bacteria</taxon>
        <taxon>Bacillati</taxon>
        <taxon>Actinomycetota</taxon>
        <taxon>Actinomycetes</taxon>
        <taxon>Bifidobacteriales</taxon>
        <taxon>Bifidobacteriaceae</taxon>
        <taxon>Bifidobacterium</taxon>
    </lineage>
</organism>
<feature type="region of interest" description="Disordered" evidence="1">
    <location>
        <begin position="1"/>
        <end position="21"/>
    </location>
</feature>
<protein>
    <recommendedName>
        <fullName evidence="5">Colicin transporter</fullName>
    </recommendedName>
</protein>